<sequence length="444" mass="48482">MPANLIYVPTDRQCADQVEQLAQEALLIRERTGSCLVALIEHADRPWNGAHRDALAAARTRHGIDVAHMNWAGTAAFLRAVVDGAGLLANERERLLTLLHPREAAYGAGPNKAALLAAAVGARVLHRRDSDVRIDDRPGLGPAYPCVLELQAIDARVVELDLEVASGTLAAADIVSFVGTDAFGSAVHDRRDLLAVDVRHVVEIELLASPDASREALMRETDQYMVSGPDIRHDRDFFEEDVNARTCVGASTIADIFLELPEMPIRGTLGSDYLRRNALRFLGRPIIYHSRKVLHRYDAARAGQRDLDAVVDYARRDLRHMIVWPVLVAHHRTLRARPTDFLTTSGGVDTAAYLASLLAALEASMPIMTGMPSAFAAIYRTAAGEADDAARRGRLLAVAEAVEHGPDFVEEVAQGIHDFAFLIRHWPALVASARCTPLPEAILL</sequence>
<evidence type="ECO:0000313" key="2">
    <source>
        <dbReference type="Proteomes" id="UP000321523"/>
    </source>
</evidence>
<dbReference type="Pfam" id="PF19787">
    <property type="entry name" value="DUF6271"/>
    <property type="match status" value="1"/>
</dbReference>
<reference evidence="1 2" key="1">
    <citation type="submission" date="2019-07" db="EMBL/GenBank/DDBJ databases">
        <title>Whole genome shotgun sequence of Skermanella aerolata NBRC 106429.</title>
        <authorList>
            <person name="Hosoyama A."/>
            <person name="Uohara A."/>
            <person name="Ohji S."/>
            <person name="Ichikawa N."/>
        </authorList>
    </citation>
    <scope>NUCLEOTIDE SEQUENCE [LARGE SCALE GENOMIC DNA]</scope>
    <source>
        <strain evidence="1 2">NBRC 106429</strain>
    </source>
</reference>
<evidence type="ECO:0000313" key="1">
    <source>
        <dbReference type="EMBL" id="GEO37922.1"/>
    </source>
</evidence>
<name>A0A512DN66_9PROT</name>
<gene>
    <name evidence="1" type="ORF">SAE02_20700</name>
</gene>
<dbReference type="InterPro" id="IPR046238">
    <property type="entry name" value="DUF6271"/>
</dbReference>
<proteinExistence type="predicted"/>
<comment type="caution">
    <text evidence="1">The sequence shown here is derived from an EMBL/GenBank/DDBJ whole genome shotgun (WGS) entry which is preliminary data.</text>
</comment>
<organism evidence="1 2">
    <name type="scientific">Skermanella aerolata</name>
    <dbReference type="NCBI Taxonomy" id="393310"/>
    <lineage>
        <taxon>Bacteria</taxon>
        <taxon>Pseudomonadati</taxon>
        <taxon>Pseudomonadota</taxon>
        <taxon>Alphaproteobacteria</taxon>
        <taxon>Rhodospirillales</taxon>
        <taxon>Azospirillaceae</taxon>
        <taxon>Skermanella</taxon>
    </lineage>
</organism>
<protein>
    <submittedName>
        <fullName evidence="1">Uncharacterized protein</fullName>
    </submittedName>
</protein>
<dbReference type="OrthoDB" id="3285495at2"/>
<keyword evidence="2" id="KW-1185">Reference proteome</keyword>
<dbReference type="RefSeq" id="WP_044430757.1">
    <property type="nucleotide sequence ID" value="NZ_BJYZ01000008.1"/>
</dbReference>
<dbReference type="EMBL" id="BJYZ01000008">
    <property type="protein sequence ID" value="GEO37922.1"/>
    <property type="molecule type" value="Genomic_DNA"/>
</dbReference>
<accession>A0A512DN66</accession>
<dbReference type="Proteomes" id="UP000321523">
    <property type="component" value="Unassembled WGS sequence"/>
</dbReference>
<dbReference type="AlphaFoldDB" id="A0A512DN66"/>